<evidence type="ECO:0000313" key="1">
    <source>
        <dbReference type="EMBL" id="CAE08307.1"/>
    </source>
</evidence>
<dbReference type="KEGG" id="syw:SYNW1792"/>
<gene>
    <name evidence="1" type="ordered locus">SYNW1792</name>
</gene>
<reference evidence="1 2" key="1">
    <citation type="journal article" date="2003" name="Nature">
        <title>The genome of a motile marine Synechococcus.</title>
        <authorList>
            <person name="Palenik B."/>
            <person name="Brahamsha B."/>
            <person name="Larimer F."/>
            <person name="Land M."/>
            <person name="Hauser L."/>
            <person name="Chain P."/>
            <person name="Lamerdin J."/>
            <person name="Regala W."/>
            <person name="Allen E.A."/>
            <person name="McCarren J."/>
            <person name="Paulsen I."/>
            <person name="Dufresne A."/>
            <person name="Partensky F."/>
            <person name="Webb E."/>
            <person name="Waterbury J."/>
        </authorList>
    </citation>
    <scope>NUCLEOTIDE SEQUENCE [LARGE SCALE GENOMIC DNA]</scope>
    <source>
        <strain evidence="1 2">WH8102</strain>
    </source>
</reference>
<name>Q7U5B5_PARMW</name>
<dbReference type="eggNOG" id="ENOG50345IP">
    <property type="taxonomic scope" value="Bacteria"/>
</dbReference>
<proteinExistence type="predicted"/>
<organism evidence="1 2">
    <name type="scientific">Parasynechococcus marenigrum (strain WH8102)</name>
    <dbReference type="NCBI Taxonomy" id="84588"/>
    <lineage>
        <taxon>Bacteria</taxon>
        <taxon>Bacillati</taxon>
        <taxon>Cyanobacteriota</taxon>
        <taxon>Cyanophyceae</taxon>
        <taxon>Synechococcales</taxon>
        <taxon>Prochlorococcaceae</taxon>
        <taxon>Parasynechococcus</taxon>
        <taxon>Parasynechococcus marenigrum</taxon>
    </lineage>
</organism>
<sequence>MRSVGCSTIALLGFVIVIALLLLEPVPAAAQRVVPRLNEDCPIGYADTRNGRCCSFGRRVERLKPRQGRDCPAQWINVGGGYCKRE</sequence>
<accession>Q7U5B5</accession>
<protein>
    <submittedName>
        <fullName evidence="1">Uncharacterized protein</fullName>
    </submittedName>
</protein>
<evidence type="ECO:0000313" key="2">
    <source>
        <dbReference type="Proteomes" id="UP000001422"/>
    </source>
</evidence>
<dbReference type="STRING" id="84588.SYNW1792"/>
<dbReference type="AlphaFoldDB" id="Q7U5B5"/>
<dbReference type="HOGENOM" id="CLU_183121_0_0_3"/>
<dbReference type="Proteomes" id="UP000001422">
    <property type="component" value="Chromosome"/>
</dbReference>
<dbReference type="RefSeq" id="WP_011128652.1">
    <property type="nucleotide sequence ID" value="NC_005070.1"/>
</dbReference>
<dbReference type="EMBL" id="BX569693">
    <property type="protein sequence ID" value="CAE08307.1"/>
    <property type="molecule type" value="Genomic_DNA"/>
</dbReference>
<keyword evidence="2" id="KW-1185">Reference proteome</keyword>